<feature type="signal peptide" evidence="1">
    <location>
        <begin position="1"/>
        <end position="21"/>
    </location>
</feature>
<dbReference type="AlphaFoldDB" id="A0A8C9NVN1"/>
<keyword evidence="1" id="KW-0732">Signal</keyword>
<keyword evidence="3" id="KW-1185">Reference proteome</keyword>
<reference evidence="2" key="2">
    <citation type="submission" date="2025-09" db="UniProtKB">
        <authorList>
            <consortium name="Ensembl"/>
        </authorList>
    </citation>
    <scope>IDENTIFICATION</scope>
</reference>
<protein>
    <submittedName>
        <fullName evidence="2">Uncharacterized protein</fullName>
    </submittedName>
</protein>
<name>A0A8C9NVN1_SERCA</name>
<evidence type="ECO:0000256" key="1">
    <source>
        <dbReference type="SAM" id="SignalP"/>
    </source>
</evidence>
<dbReference type="Proteomes" id="UP000694409">
    <property type="component" value="Unassembled WGS sequence"/>
</dbReference>
<feature type="chain" id="PRO_5034633488" evidence="1">
    <location>
        <begin position="22"/>
        <end position="129"/>
    </location>
</feature>
<organism evidence="2 3">
    <name type="scientific">Serinus canaria</name>
    <name type="common">Island canary</name>
    <name type="synonym">Fringilla canaria</name>
    <dbReference type="NCBI Taxonomy" id="9135"/>
    <lineage>
        <taxon>Eukaryota</taxon>
        <taxon>Metazoa</taxon>
        <taxon>Chordata</taxon>
        <taxon>Craniata</taxon>
        <taxon>Vertebrata</taxon>
        <taxon>Euteleostomi</taxon>
        <taxon>Archelosauria</taxon>
        <taxon>Archosauria</taxon>
        <taxon>Dinosauria</taxon>
        <taxon>Saurischia</taxon>
        <taxon>Theropoda</taxon>
        <taxon>Coelurosauria</taxon>
        <taxon>Aves</taxon>
        <taxon>Neognathae</taxon>
        <taxon>Neoaves</taxon>
        <taxon>Telluraves</taxon>
        <taxon>Australaves</taxon>
        <taxon>Passeriformes</taxon>
        <taxon>Passeroidea</taxon>
        <taxon>Fringillidae</taxon>
        <taxon>Carduelinae</taxon>
        <taxon>Serinus</taxon>
    </lineage>
</organism>
<evidence type="ECO:0000313" key="3">
    <source>
        <dbReference type="Proteomes" id="UP000694409"/>
    </source>
</evidence>
<reference evidence="2" key="1">
    <citation type="submission" date="2025-08" db="UniProtKB">
        <authorList>
            <consortium name="Ensembl"/>
        </authorList>
    </citation>
    <scope>IDENTIFICATION</scope>
</reference>
<dbReference type="Ensembl" id="ENSSCAT00000026342.1">
    <property type="protein sequence ID" value="ENSSCAP00000023661.1"/>
    <property type="gene ID" value="ENSSCAG00000016937.1"/>
</dbReference>
<accession>A0A8C9NVN1</accession>
<evidence type="ECO:0000313" key="2">
    <source>
        <dbReference type="Ensembl" id="ENSSCAP00000023661.1"/>
    </source>
</evidence>
<proteinExistence type="predicted"/>
<sequence length="129" mass="13894">ICSSARCLVIAALSALPLIWCGHSLLAPGLGCSTCFTDHELPRFAMGFDFQIANPMSGTESAGDIDPLDVKKVYYKQAPNARFCAIQLRVLKWSLGRNMGVKMLNSLGLALHSSPGELCLVPEPSFTHS</sequence>